<proteinExistence type="predicted"/>
<evidence type="ECO:0000313" key="2">
    <source>
        <dbReference type="EMBL" id="KAK2096111.1"/>
    </source>
</evidence>
<dbReference type="Proteomes" id="UP001266305">
    <property type="component" value="Unassembled WGS sequence"/>
</dbReference>
<feature type="non-terminal residue" evidence="2">
    <location>
        <position position="124"/>
    </location>
</feature>
<comment type="caution">
    <text evidence="2">The sequence shown here is derived from an EMBL/GenBank/DDBJ whole genome shotgun (WGS) entry which is preliminary data.</text>
</comment>
<evidence type="ECO:0000313" key="3">
    <source>
        <dbReference type="Proteomes" id="UP001266305"/>
    </source>
</evidence>
<accession>A0ABQ9UGU5</accession>
<dbReference type="EMBL" id="JASSZA010000012">
    <property type="protein sequence ID" value="KAK2096111.1"/>
    <property type="molecule type" value="Genomic_DNA"/>
</dbReference>
<feature type="region of interest" description="Disordered" evidence="1">
    <location>
        <begin position="70"/>
        <end position="124"/>
    </location>
</feature>
<keyword evidence="3" id="KW-1185">Reference proteome</keyword>
<sequence>MDSLFVEEVAASLIREFLSRKIPQKSAAFPGRGKLHFPRGVSEVATRRFRKAGFEPRALPSWGIRAPERLQLGSGLGGRVEQSQRRRTAGRPAPQSGCRPPCATHASQGPAQKELPRGNPKGPE</sequence>
<organism evidence="2 3">
    <name type="scientific">Saguinus oedipus</name>
    <name type="common">Cotton-top tamarin</name>
    <name type="synonym">Oedipomidas oedipus</name>
    <dbReference type="NCBI Taxonomy" id="9490"/>
    <lineage>
        <taxon>Eukaryota</taxon>
        <taxon>Metazoa</taxon>
        <taxon>Chordata</taxon>
        <taxon>Craniata</taxon>
        <taxon>Vertebrata</taxon>
        <taxon>Euteleostomi</taxon>
        <taxon>Mammalia</taxon>
        <taxon>Eutheria</taxon>
        <taxon>Euarchontoglires</taxon>
        <taxon>Primates</taxon>
        <taxon>Haplorrhini</taxon>
        <taxon>Platyrrhini</taxon>
        <taxon>Cebidae</taxon>
        <taxon>Callitrichinae</taxon>
        <taxon>Saguinus</taxon>
    </lineage>
</organism>
<gene>
    <name evidence="2" type="ORF">P7K49_025145</name>
</gene>
<protein>
    <submittedName>
        <fullName evidence="2">Uncharacterized protein</fullName>
    </submittedName>
</protein>
<reference evidence="2 3" key="1">
    <citation type="submission" date="2023-05" db="EMBL/GenBank/DDBJ databases">
        <title>B98-5 Cell Line De Novo Hybrid Assembly: An Optical Mapping Approach.</title>
        <authorList>
            <person name="Kananen K."/>
            <person name="Auerbach J.A."/>
            <person name="Kautto E."/>
            <person name="Blachly J.S."/>
        </authorList>
    </citation>
    <scope>NUCLEOTIDE SEQUENCE [LARGE SCALE GENOMIC DNA]</scope>
    <source>
        <strain evidence="2">B95-8</strain>
        <tissue evidence="2">Cell line</tissue>
    </source>
</reference>
<name>A0ABQ9UGU5_SAGOE</name>
<evidence type="ECO:0000256" key="1">
    <source>
        <dbReference type="SAM" id="MobiDB-lite"/>
    </source>
</evidence>